<dbReference type="InterPro" id="IPR000008">
    <property type="entry name" value="C2_dom"/>
</dbReference>
<evidence type="ECO:0000256" key="4">
    <source>
        <dbReference type="ARBA" id="ARBA00004556"/>
    </source>
</evidence>
<evidence type="ECO:0000313" key="18">
    <source>
        <dbReference type="Ensembl" id="ENSGMOP00000050586.1"/>
    </source>
</evidence>
<dbReference type="CDD" id="cd00275">
    <property type="entry name" value="C2_PLC_like"/>
    <property type="match status" value="1"/>
</dbReference>
<evidence type="ECO:0000256" key="10">
    <source>
        <dbReference type="ARBA" id="ARBA00023098"/>
    </source>
</evidence>
<keyword evidence="10 15" id="KW-0443">Lipid metabolism</keyword>
<dbReference type="InterPro" id="IPR015359">
    <property type="entry name" value="PLC_EF-hand-like"/>
</dbReference>
<dbReference type="GeneTree" id="ENSGT00940000159950"/>
<dbReference type="SMART" id="SM00239">
    <property type="entry name" value="C2"/>
    <property type="match status" value="1"/>
</dbReference>
<comment type="catalytic activity">
    <reaction evidence="14">
        <text>a 1,2-diacyl-sn-glycero-3-phospho-(1D-myo-inositol-4,5-bisphosphate) + H2O = 1D-myo-inositol 1,4,5-trisphosphate + a 1,2-diacyl-sn-glycerol + H(+)</text>
        <dbReference type="Rhea" id="RHEA:33179"/>
        <dbReference type="ChEBI" id="CHEBI:15377"/>
        <dbReference type="ChEBI" id="CHEBI:15378"/>
        <dbReference type="ChEBI" id="CHEBI:17815"/>
        <dbReference type="ChEBI" id="CHEBI:58456"/>
        <dbReference type="ChEBI" id="CHEBI:203600"/>
        <dbReference type="EC" id="3.1.4.11"/>
    </reaction>
    <physiologicalReaction direction="left-to-right" evidence="14">
        <dbReference type="Rhea" id="RHEA:33180"/>
    </physiologicalReaction>
</comment>
<dbReference type="PANTHER" id="PTHR10336:SF29">
    <property type="entry name" value="1-PHOSPHATIDYLINOSITOL 4,5-BISPHOSPHATE PHOSPHODIESTERASE ZETA-1"/>
    <property type="match status" value="1"/>
</dbReference>
<dbReference type="SMART" id="SM00149">
    <property type="entry name" value="PLCYc"/>
    <property type="match status" value="1"/>
</dbReference>
<sequence>MMKRTARPATRRAEIQRLYQCYTADQLTLAASSLLRFLHREQMELTANQETVERLIDRYEIDKTARTDRAMTFEGFHRYMESKDCSVLDQRHTVVYQDMDQPLCHYFISTSHNTYLTGDQLVGKSHLDAYVSALRKGCRCLEIDCWDGPNTEPVVYHGYTLTTKILFRDVVSTVEQHAFEVSPYPVILSLENHCCQEQQVVMAQYLISILGEKLLKTPLDLPTSGELPSPNVKKVMVAEALSNLVIYTQSVKFTSFSHARLHQTPHQNTSMGEKKAHKLARASGRDFILHNQRCLSRIYPAGSRTSSSNYNPQEFWSIGSQLVALNFQSLGLPMDLNGGRFQDNGRCGYVLKPAALRRSGQGNSASSLQGPRPTQLLLKVISGSHLPVPRSGKTLDSFVRVEVHGVHSACRKNTDTVKNSLSPCWDASMNFSVSDPELSLLRFSVRDQTGLLSSELVGQYSLAFGSMKRGEGGQRAQEGPEDTGLRCHSVTRVVFLYAGIFSEMQ</sequence>
<comment type="cofactor">
    <cofactor evidence="1">
        <name>Ca(2+)</name>
        <dbReference type="ChEBI" id="CHEBI:29108"/>
    </cofactor>
</comment>
<reference evidence="18" key="1">
    <citation type="submission" date="2025-08" db="UniProtKB">
        <authorList>
            <consortium name="Ensembl"/>
        </authorList>
    </citation>
    <scope>IDENTIFICATION</scope>
</reference>
<dbReference type="PRINTS" id="PR00390">
    <property type="entry name" value="PHPHLIPASEC"/>
</dbReference>
<dbReference type="SUPFAM" id="SSF51695">
    <property type="entry name" value="PLC-like phosphodiesterases"/>
    <property type="match status" value="1"/>
</dbReference>
<evidence type="ECO:0000259" key="16">
    <source>
        <dbReference type="PROSITE" id="PS50004"/>
    </source>
</evidence>
<keyword evidence="12" id="KW-0539">Nucleus</keyword>
<dbReference type="EC" id="3.1.4.11" evidence="15"/>
<dbReference type="SUPFAM" id="SSF49562">
    <property type="entry name" value="C2 domain (Calcium/lipid-binding domain, CaLB)"/>
    <property type="match status" value="1"/>
</dbReference>
<dbReference type="Pfam" id="PF00168">
    <property type="entry name" value="C2"/>
    <property type="match status" value="1"/>
</dbReference>
<dbReference type="InterPro" id="IPR001192">
    <property type="entry name" value="PI-PLC_fam"/>
</dbReference>
<dbReference type="Gene3D" id="2.60.40.150">
    <property type="entry name" value="C2 domain"/>
    <property type="match status" value="1"/>
</dbReference>
<dbReference type="GO" id="GO:0004435">
    <property type="term" value="F:phosphatidylinositol-4,5-bisphosphate phospholipase C activity"/>
    <property type="evidence" value="ECO:0007669"/>
    <property type="project" value="UniProtKB-EC"/>
</dbReference>
<dbReference type="PROSITE" id="PS50007">
    <property type="entry name" value="PIPLC_X_DOMAIN"/>
    <property type="match status" value="1"/>
</dbReference>
<reference evidence="18" key="2">
    <citation type="submission" date="2025-09" db="UniProtKB">
        <authorList>
            <consortium name="Ensembl"/>
        </authorList>
    </citation>
    <scope>IDENTIFICATION</scope>
</reference>
<dbReference type="Pfam" id="PF00388">
    <property type="entry name" value="PI-PLC-X"/>
    <property type="match status" value="1"/>
</dbReference>
<dbReference type="Pfam" id="PF00387">
    <property type="entry name" value="PI-PLC-Y"/>
    <property type="match status" value="1"/>
</dbReference>
<dbReference type="PANTHER" id="PTHR10336">
    <property type="entry name" value="PHOSPHOINOSITIDE-SPECIFIC PHOSPHOLIPASE C FAMILY PROTEIN"/>
    <property type="match status" value="1"/>
</dbReference>
<feature type="domain" description="PI-PLC Y-box" evidence="17">
    <location>
        <begin position="241"/>
        <end position="357"/>
    </location>
</feature>
<keyword evidence="11" id="KW-0807">Transducer</keyword>
<keyword evidence="13" id="KW-0278">Fertilization</keyword>
<dbReference type="GO" id="GO:0016042">
    <property type="term" value="P:lipid catabolic process"/>
    <property type="evidence" value="ECO:0007669"/>
    <property type="project" value="UniProtKB-KW"/>
</dbReference>
<dbReference type="InterPro" id="IPR017946">
    <property type="entry name" value="PLC-like_Pdiesterase_TIM-brl"/>
</dbReference>
<evidence type="ECO:0000256" key="5">
    <source>
        <dbReference type="ARBA" id="ARBA00022473"/>
    </source>
</evidence>
<proteinExistence type="predicted"/>
<dbReference type="InterPro" id="IPR000909">
    <property type="entry name" value="PLipase_C_PInositol-sp_X_dom"/>
</dbReference>
<dbReference type="Gene3D" id="3.20.20.190">
    <property type="entry name" value="Phosphatidylinositol (PI) phosphodiesterase"/>
    <property type="match status" value="1"/>
</dbReference>
<keyword evidence="9 15" id="KW-0442">Lipid degradation</keyword>
<dbReference type="SMART" id="SM00148">
    <property type="entry name" value="PLCXc"/>
    <property type="match status" value="1"/>
</dbReference>
<dbReference type="InterPro" id="IPR001711">
    <property type="entry name" value="PLipase_C_Pinositol-sp_Y"/>
</dbReference>
<dbReference type="InterPro" id="IPR011992">
    <property type="entry name" value="EF-hand-dom_pair"/>
</dbReference>
<dbReference type="Proteomes" id="UP000694546">
    <property type="component" value="Chromosome 9"/>
</dbReference>
<keyword evidence="19" id="KW-1185">Reference proteome</keyword>
<evidence type="ECO:0000256" key="2">
    <source>
        <dbReference type="ARBA" id="ARBA00003992"/>
    </source>
</evidence>
<evidence type="ECO:0000256" key="9">
    <source>
        <dbReference type="ARBA" id="ARBA00022963"/>
    </source>
</evidence>
<evidence type="ECO:0000256" key="14">
    <source>
        <dbReference type="ARBA" id="ARBA00023674"/>
    </source>
</evidence>
<evidence type="ECO:0000256" key="15">
    <source>
        <dbReference type="RuleBase" id="RU361133"/>
    </source>
</evidence>
<keyword evidence="6" id="KW-0963">Cytoplasm</keyword>
<evidence type="ECO:0000256" key="6">
    <source>
        <dbReference type="ARBA" id="ARBA00022490"/>
    </source>
</evidence>
<gene>
    <name evidence="18" type="primary">PLCZ1</name>
</gene>
<dbReference type="Gene3D" id="1.10.238.10">
    <property type="entry name" value="EF-hand"/>
    <property type="match status" value="1"/>
</dbReference>
<dbReference type="GO" id="GO:0035556">
    <property type="term" value="P:intracellular signal transduction"/>
    <property type="evidence" value="ECO:0007669"/>
    <property type="project" value="InterPro"/>
</dbReference>
<comment type="subcellular location">
    <subcellularLocation>
        <location evidence="4">Cytoplasm</location>
        <location evidence="4">Perinuclear region</location>
    </subcellularLocation>
    <subcellularLocation>
        <location evidence="3">Nucleus</location>
    </subcellularLocation>
</comment>
<protein>
    <recommendedName>
        <fullName evidence="15">Phosphoinositide phospholipase C</fullName>
        <ecNumber evidence="15">3.1.4.11</ecNumber>
    </recommendedName>
</protein>
<organism evidence="18 19">
    <name type="scientific">Gadus morhua</name>
    <name type="common">Atlantic cod</name>
    <dbReference type="NCBI Taxonomy" id="8049"/>
    <lineage>
        <taxon>Eukaryota</taxon>
        <taxon>Metazoa</taxon>
        <taxon>Chordata</taxon>
        <taxon>Craniata</taxon>
        <taxon>Vertebrata</taxon>
        <taxon>Euteleostomi</taxon>
        <taxon>Actinopterygii</taxon>
        <taxon>Neopterygii</taxon>
        <taxon>Teleostei</taxon>
        <taxon>Neoteleostei</taxon>
        <taxon>Acanthomorphata</taxon>
        <taxon>Zeiogadaria</taxon>
        <taxon>Gadariae</taxon>
        <taxon>Gadiformes</taxon>
        <taxon>Gadoidei</taxon>
        <taxon>Gadidae</taxon>
        <taxon>Gadus</taxon>
    </lineage>
</organism>
<evidence type="ECO:0000256" key="13">
    <source>
        <dbReference type="ARBA" id="ARBA00023279"/>
    </source>
</evidence>
<evidence type="ECO:0000259" key="17">
    <source>
        <dbReference type="PROSITE" id="PS50008"/>
    </source>
</evidence>
<dbReference type="AlphaFoldDB" id="A0A8C5BTR4"/>
<evidence type="ECO:0000256" key="12">
    <source>
        <dbReference type="ARBA" id="ARBA00023242"/>
    </source>
</evidence>
<name>A0A8C5BTR4_GADMO</name>
<dbReference type="GO" id="GO:0005634">
    <property type="term" value="C:nucleus"/>
    <property type="evidence" value="ECO:0007669"/>
    <property type="project" value="UniProtKB-SubCell"/>
</dbReference>
<evidence type="ECO:0000256" key="7">
    <source>
        <dbReference type="ARBA" id="ARBA00022801"/>
    </source>
</evidence>
<dbReference type="Pfam" id="PF09279">
    <property type="entry name" value="EF-hand_like"/>
    <property type="match status" value="1"/>
</dbReference>
<dbReference type="GO" id="GO:0048471">
    <property type="term" value="C:perinuclear region of cytoplasm"/>
    <property type="evidence" value="ECO:0007669"/>
    <property type="project" value="UniProtKB-SubCell"/>
</dbReference>
<evidence type="ECO:0000256" key="8">
    <source>
        <dbReference type="ARBA" id="ARBA00022837"/>
    </source>
</evidence>
<dbReference type="InterPro" id="IPR035892">
    <property type="entry name" value="C2_domain_sf"/>
</dbReference>
<dbReference type="GO" id="GO:0060470">
    <property type="term" value="P:positive regulation of cytosolic calcium ion concentration involved in egg activation"/>
    <property type="evidence" value="ECO:0007669"/>
    <property type="project" value="TreeGrafter"/>
</dbReference>
<evidence type="ECO:0000256" key="1">
    <source>
        <dbReference type="ARBA" id="ARBA00001913"/>
    </source>
</evidence>
<dbReference type="SUPFAM" id="SSF47473">
    <property type="entry name" value="EF-hand"/>
    <property type="match status" value="1"/>
</dbReference>
<keyword evidence="5" id="KW-0217">Developmental protein</keyword>
<evidence type="ECO:0000256" key="11">
    <source>
        <dbReference type="ARBA" id="ARBA00023224"/>
    </source>
</evidence>
<feature type="domain" description="C2" evidence="16">
    <location>
        <begin position="357"/>
        <end position="479"/>
    </location>
</feature>
<keyword evidence="7 15" id="KW-0378">Hydrolase</keyword>
<dbReference type="PROSITE" id="PS50004">
    <property type="entry name" value="C2"/>
    <property type="match status" value="1"/>
</dbReference>
<comment type="function">
    <text evidence="2">The production of the second messenger molecules diacylglycerol (DAG) and inositol 1,4,5-trisphosphate (IP3) is mediated by activated phosphatidylinositol-specific phospholipase C enzymes. In vitro, hydrolyzes PtdIns(4,5)P2 in a Ca(2+)-dependent manner. Triggers intracellular Ca(2+) oscillations in oocytes solely during M phase and is involved in inducing oocyte activation and initiating embryonic development up to the blastocyst stage. Is therefore a strong candidate for the egg-activating soluble sperm factor that is transferred from the sperm into the egg cytoplasm following gamete membrane fusion. May exert an inhibitory effect on phospholipase-C-coupled processes that depend on calcium ions and protein kinase C, including CFTR trafficking and function.</text>
</comment>
<evidence type="ECO:0000313" key="19">
    <source>
        <dbReference type="Proteomes" id="UP000694546"/>
    </source>
</evidence>
<keyword evidence="8" id="KW-0106">Calcium</keyword>
<dbReference type="PROSITE" id="PS50008">
    <property type="entry name" value="PIPLC_Y_DOMAIN"/>
    <property type="match status" value="1"/>
</dbReference>
<dbReference type="Ensembl" id="ENSGMOT00000071255.1">
    <property type="protein sequence ID" value="ENSGMOP00000050586.1"/>
    <property type="gene ID" value="ENSGMOG00000005210.2"/>
</dbReference>
<evidence type="ECO:0000256" key="3">
    <source>
        <dbReference type="ARBA" id="ARBA00004123"/>
    </source>
</evidence>
<accession>A0A8C5BTR4</accession>